<evidence type="ECO:0000256" key="1">
    <source>
        <dbReference type="SAM" id="Phobius"/>
    </source>
</evidence>
<protein>
    <recommendedName>
        <fullName evidence="4">DUF4105 domain-containing protein</fullName>
    </recommendedName>
</protein>
<keyword evidence="1" id="KW-0812">Transmembrane</keyword>
<feature type="transmembrane region" description="Helical" evidence="1">
    <location>
        <begin position="7"/>
        <end position="26"/>
    </location>
</feature>
<dbReference type="RefSeq" id="WP_249317311.1">
    <property type="nucleotide sequence ID" value="NZ_JACRSR010000005.1"/>
</dbReference>
<feature type="transmembrane region" description="Helical" evidence="1">
    <location>
        <begin position="150"/>
        <end position="175"/>
    </location>
</feature>
<feature type="transmembrane region" description="Helical" evidence="1">
    <location>
        <begin position="32"/>
        <end position="55"/>
    </location>
</feature>
<dbReference type="AlphaFoldDB" id="A0A926D6K7"/>
<organism evidence="2 3">
    <name type="scientific">Gehongia tenuis</name>
    <dbReference type="NCBI Taxonomy" id="2763655"/>
    <lineage>
        <taxon>Bacteria</taxon>
        <taxon>Bacillati</taxon>
        <taxon>Bacillota</taxon>
        <taxon>Clostridia</taxon>
        <taxon>Christensenellales</taxon>
        <taxon>Christensenellaceae</taxon>
        <taxon>Gehongia</taxon>
    </lineage>
</organism>
<dbReference type="Proteomes" id="UP000623172">
    <property type="component" value="Unassembled WGS sequence"/>
</dbReference>
<evidence type="ECO:0000313" key="2">
    <source>
        <dbReference type="EMBL" id="MBC8532196.1"/>
    </source>
</evidence>
<evidence type="ECO:0000313" key="3">
    <source>
        <dbReference type="Proteomes" id="UP000623172"/>
    </source>
</evidence>
<dbReference type="EMBL" id="JACRSR010000005">
    <property type="protein sequence ID" value="MBC8532196.1"/>
    <property type="molecule type" value="Genomic_DNA"/>
</dbReference>
<feature type="transmembrane region" description="Helical" evidence="1">
    <location>
        <begin position="90"/>
        <end position="111"/>
    </location>
</feature>
<sequence>MSSVTRNAGSLFVEAVLLISLGGYMLTYGGIFMVFFHILSVLLPLVLGTVGIYRCVFENTASLGSRLWKNFVLILISLAILIFRDAYFTLFPILLTLYVLAILAIRGMDYAVYRHQRVPARPVLFSALAGILGIIIFACAARIIGIRTVITLSALHGIVYGLYTLWNAFSMAVIAPDLPRFRPRHRMLPPLFITTFLPYGMLRLMRSSPKAKVLLEENARHCSANGPADMEVLIHVTKKDFGIVGHVDFVFEGTVYSYGSFDDSSHRLNGALGDGVLMMAESKTEYIRFCQSFSEKTLFTYGLKLTEEQKAKVRLKLDRIMMETEPWQAPIRHNPAAGDYASTMTRAFGASYRRFTGGRFKTYFILRTNCSFFLEEILDAVGFEAPGWLGIPTPGSYYSLLEQYFLEPQTPVVAKHLYA</sequence>
<keyword evidence="1" id="KW-0472">Membrane</keyword>
<name>A0A926D6K7_9FIRM</name>
<reference evidence="2" key="1">
    <citation type="submission" date="2020-08" db="EMBL/GenBank/DDBJ databases">
        <title>Genome public.</title>
        <authorList>
            <person name="Liu C."/>
            <person name="Sun Q."/>
        </authorList>
    </citation>
    <scope>NUCLEOTIDE SEQUENCE</scope>
    <source>
        <strain evidence="2">NSJ-53</strain>
    </source>
</reference>
<gene>
    <name evidence="2" type="ORF">H8696_10105</name>
</gene>
<evidence type="ECO:0008006" key="4">
    <source>
        <dbReference type="Google" id="ProtNLM"/>
    </source>
</evidence>
<proteinExistence type="predicted"/>
<accession>A0A926D6K7</accession>
<feature type="transmembrane region" description="Helical" evidence="1">
    <location>
        <begin position="123"/>
        <end position="144"/>
    </location>
</feature>
<comment type="caution">
    <text evidence="2">The sequence shown here is derived from an EMBL/GenBank/DDBJ whole genome shotgun (WGS) entry which is preliminary data.</text>
</comment>
<keyword evidence="1" id="KW-1133">Transmembrane helix</keyword>
<keyword evidence="3" id="KW-1185">Reference proteome</keyword>